<accession>A0A4Y3WFJ7</accession>
<dbReference type="Pfam" id="PF01710">
    <property type="entry name" value="HTH_Tnp_IS630"/>
    <property type="match status" value="1"/>
</dbReference>
<dbReference type="Gene3D" id="1.10.10.10">
    <property type="entry name" value="Winged helix-like DNA-binding domain superfamily/Winged helix DNA-binding domain"/>
    <property type="match status" value="1"/>
</dbReference>
<feature type="domain" description="Transposase Synechocystis PCC 6803" evidence="1">
    <location>
        <begin position="4"/>
        <end position="43"/>
    </location>
</feature>
<sequence length="60" mass="6379">MTRAYSSDLRERVIGAVAGGLSATSVAKVFSVSASSAIKWVRQWRIDGRTAPSLSIGLQI</sequence>
<organism evidence="2 3">
    <name type="scientific">Nitrobacter winogradskyi</name>
    <name type="common">Nitrobacter agilis</name>
    <dbReference type="NCBI Taxonomy" id="913"/>
    <lineage>
        <taxon>Bacteria</taxon>
        <taxon>Pseudomonadati</taxon>
        <taxon>Pseudomonadota</taxon>
        <taxon>Alphaproteobacteria</taxon>
        <taxon>Hyphomicrobiales</taxon>
        <taxon>Nitrobacteraceae</taxon>
        <taxon>Nitrobacter</taxon>
    </lineage>
</organism>
<dbReference type="SUPFAM" id="SSF46689">
    <property type="entry name" value="Homeodomain-like"/>
    <property type="match status" value="1"/>
</dbReference>
<evidence type="ECO:0000259" key="1">
    <source>
        <dbReference type="Pfam" id="PF01710"/>
    </source>
</evidence>
<protein>
    <recommendedName>
        <fullName evidence="1">Transposase Synechocystis PCC 6803 domain-containing protein</fullName>
    </recommendedName>
</protein>
<dbReference type="Proteomes" id="UP000318825">
    <property type="component" value="Unassembled WGS sequence"/>
</dbReference>
<dbReference type="InterPro" id="IPR009057">
    <property type="entry name" value="Homeodomain-like_sf"/>
</dbReference>
<gene>
    <name evidence="2" type="ORF">NWI01_32000</name>
</gene>
<dbReference type="EMBL" id="BJNF01000101">
    <property type="protein sequence ID" value="GEC17308.1"/>
    <property type="molecule type" value="Genomic_DNA"/>
</dbReference>
<comment type="caution">
    <text evidence="2">The sequence shown here is derived from an EMBL/GenBank/DDBJ whole genome shotgun (WGS) entry which is preliminary data.</text>
</comment>
<dbReference type="InterPro" id="IPR036388">
    <property type="entry name" value="WH-like_DNA-bd_sf"/>
</dbReference>
<reference evidence="2 3" key="1">
    <citation type="submission" date="2019-06" db="EMBL/GenBank/DDBJ databases">
        <title>Whole genome shotgun sequence of Nitrobacter winogradskyi NBRC 14297.</title>
        <authorList>
            <person name="Hosoyama A."/>
            <person name="Uohara A."/>
            <person name="Ohji S."/>
            <person name="Ichikawa N."/>
        </authorList>
    </citation>
    <scope>NUCLEOTIDE SEQUENCE [LARGE SCALE GENOMIC DNA]</scope>
    <source>
        <strain evidence="2 3">NBRC 14297</strain>
    </source>
</reference>
<dbReference type="RefSeq" id="WP_141385042.1">
    <property type="nucleotide sequence ID" value="NZ_BJNF01000101.1"/>
</dbReference>
<dbReference type="AlphaFoldDB" id="A0A4Y3WFJ7"/>
<evidence type="ECO:0000313" key="2">
    <source>
        <dbReference type="EMBL" id="GEC17308.1"/>
    </source>
</evidence>
<dbReference type="InterPro" id="IPR002622">
    <property type="entry name" value="Transposase_14"/>
</dbReference>
<proteinExistence type="predicted"/>
<evidence type="ECO:0000313" key="3">
    <source>
        <dbReference type="Proteomes" id="UP000318825"/>
    </source>
</evidence>
<name>A0A4Y3WFJ7_NITWI</name>